<dbReference type="PANTHER" id="PTHR43877">
    <property type="entry name" value="AMINOALKYLPHOSPHONATE N-ACETYLTRANSFERASE-RELATED-RELATED"/>
    <property type="match status" value="1"/>
</dbReference>
<dbReference type="Gene3D" id="3.40.630.30">
    <property type="match status" value="1"/>
</dbReference>
<comment type="caution">
    <text evidence="4">The sequence shown here is derived from an EMBL/GenBank/DDBJ whole genome shotgun (WGS) entry which is preliminary data.</text>
</comment>
<keyword evidence="5" id="KW-1185">Reference proteome</keyword>
<evidence type="ECO:0000313" key="5">
    <source>
        <dbReference type="Proteomes" id="UP001240250"/>
    </source>
</evidence>
<name>A0ABU0GNN6_9CELL</name>
<dbReference type="InterPro" id="IPR050832">
    <property type="entry name" value="Bact_Acetyltransf"/>
</dbReference>
<dbReference type="Proteomes" id="UP001240250">
    <property type="component" value="Unassembled WGS sequence"/>
</dbReference>
<dbReference type="InterPro" id="IPR000182">
    <property type="entry name" value="GNAT_dom"/>
</dbReference>
<protein>
    <submittedName>
        <fullName evidence="4">GNAT superfamily N-acetyltransferase</fullName>
    </submittedName>
</protein>
<keyword evidence="2" id="KW-0012">Acyltransferase</keyword>
<dbReference type="EMBL" id="JAUSVM010000001">
    <property type="protein sequence ID" value="MDQ0426957.1"/>
    <property type="molecule type" value="Genomic_DNA"/>
</dbReference>
<dbReference type="PROSITE" id="PS51186">
    <property type="entry name" value="GNAT"/>
    <property type="match status" value="1"/>
</dbReference>
<evidence type="ECO:0000313" key="4">
    <source>
        <dbReference type="EMBL" id="MDQ0426957.1"/>
    </source>
</evidence>
<sequence>MTTTTDLAVRPLDPADEPRWRELFRAYREFYRLPESEDVVSRTWGWLRDPHHECQAVVAVADGAVVGFAHHRRISSPYTGTSGVFLDDLYTDPQVRGRGVGRALIRRLTDLAASEGRQFVQWVTADDNHRAQALYDSVATRTRWITYEAAATPA</sequence>
<feature type="domain" description="N-acetyltransferase" evidence="3">
    <location>
        <begin position="7"/>
        <end position="154"/>
    </location>
</feature>
<organism evidence="4 5">
    <name type="scientific">Cellulomonas iranensis</name>
    <dbReference type="NCBI Taxonomy" id="76862"/>
    <lineage>
        <taxon>Bacteria</taxon>
        <taxon>Bacillati</taxon>
        <taxon>Actinomycetota</taxon>
        <taxon>Actinomycetes</taxon>
        <taxon>Micrococcales</taxon>
        <taxon>Cellulomonadaceae</taxon>
        <taxon>Cellulomonas</taxon>
    </lineage>
</organism>
<dbReference type="CDD" id="cd04301">
    <property type="entry name" value="NAT_SF"/>
    <property type="match status" value="1"/>
</dbReference>
<dbReference type="SUPFAM" id="SSF55729">
    <property type="entry name" value="Acyl-CoA N-acyltransferases (Nat)"/>
    <property type="match status" value="1"/>
</dbReference>
<dbReference type="RefSeq" id="WP_070318990.1">
    <property type="nucleotide sequence ID" value="NZ_CP194061.1"/>
</dbReference>
<evidence type="ECO:0000259" key="3">
    <source>
        <dbReference type="PROSITE" id="PS51186"/>
    </source>
</evidence>
<accession>A0ABU0GNN6</accession>
<proteinExistence type="predicted"/>
<reference evidence="4 5" key="1">
    <citation type="submission" date="2023-07" db="EMBL/GenBank/DDBJ databases">
        <title>Sequencing the genomes of 1000 actinobacteria strains.</title>
        <authorList>
            <person name="Klenk H.-P."/>
        </authorList>
    </citation>
    <scope>NUCLEOTIDE SEQUENCE [LARGE SCALE GENOMIC DNA]</scope>
    <source>
        <strain evidence="4 5">DSM 14785</strain>
    </source>
</reference>
<gene>
    <name evidence="4" type="ORF">JO380_003338</name>
</gene>
<evidence type="ECO:0000256" key="2">
    <source>
        <dbReference type="ARBA" id="ARBA00023315"/>
    </source>
</evidence>
<dbReference type="InterPro" id="IPR016181">
    <property type="entry name" value="Acyl_CoA_acyltransferase"/>
</dbReference>
<evidence type="ECO:0000256" key="1">
    <source>
        <dbReference type="ARBA" id="ARBA00022679"/>
    </source>
</evidence>
<keyword evidence="1" id="KW-0808">Transferase</keyword>
<dbReference type="Pfam" id="PF00583">
    <property type="entry name" value="Acetyltransf_1"/>
    <property type="match status" value="1"/>
</dbReference>